<dbReference type="RefSeq" id="WP_220381755.1">
    <property type="nucleotide sequence ID" value="NZ_JAEFBF010000014.1"/>
</dbReference>
<reference evidence="3 4" key="1">
    <citation type="journal article" date="2023" name="Int J Dairy Technol">
        <title>Genome based analysis of Pseudomonas paracarnis RQ057, a strain responsible for blue discoloration spoilage in processed cheese.</title>
        <authorList>
            <person name="Rodrigues Rd.S."/>
            <person name="Machado S.G."/>
            <person name="de Carvalho A.F."/>
            <person name="Nero L.A."/>
        </authorList>
    </citation>
    <scope>NUCLEOTIDE SEQUENCE [LARGE SCALE GENOMIC DNA]</scope>
    <source>
        <strain evidence="3 4">RQ057</strain>
    </source>
</reference>
<keyword evidence="4" id="KW-1185">Reference proteome</keyword>
<dbReference type="EMBL" id="JAJGWQ010000020">
    <property type="protein sequence ID" value="MEB3785717.1"/>
    <property type="molecule type" value="Genomic_DNA"/>
</dbReference>
<gene>
    <name evidence="3" type="ORF">LLW09_24615</name>
</gene>
<evidence type="ECO:0000259" key="1">
    <source>
        <dbReference type="Pfam" id="PF06527"/>
    </source>
</evidence>
<dbReference type="Proteomes" id="UP001336015">
    <property type="component" value="Unassembled WGS sequence"/>
</dbReference>
<accession>A0ABU6BZG4</accession>
<evidence type="ECO:0000259" key="2">
    <source>
        <dbReference type="Pfam" id="PF15978"/>
    </source>
</evidence>
<dbReference type="Gene3D" id="1.10.10.60">
    <property type="entry name" value="Homeodomain-like"/>
    <property type="match status" value="1"/>
</dbReference>
<name>A0ABU6BZG4_9PSED</name>
<evidence type="ECO:0000313" key="4">
    <source>
        <dbReference type="Proteomes" id="UP001336015"/>
    </source>
</evidence>
<sequence>MTRLDPILRWFEDETFFSLCSRQHQFLGHLDSSSTLEWLFGSSPRSISHDLPSNLSSLDPRVTALWGDATSIIYDHTILPLLIPFQSSDRIDNAILAMKSPSIGSMKYSLGLVTGRFGAEHPLKACSSCMRADRQTHGAAYWHLSHQYPGVVLCPVHEELLKECIENRQWSGRFKWVLPSEELFESDVLPYPSDVTKNALKKMSEAVLDLVSDGKSRCFDPDTVHNVYKDALDLLGTSFDIRGRLATSFAEYTSLIQPYSPYTYLPTTPSKAAAFIAQMTRKARGRCHPLKHLVLITWIFGRFKVFIDQYDVRSTADLSTKLSKVYFAEEVQQPTVSETRISGTRRPKKLSPQLRDAILESLKKGETKDKICSEFKVSISTVNRLLSSDRLVKLSRQEMHLRRNLRTYRSQWNSMIKENSQISTTELRSKTPNLYAWLYRNDRTWLLERNSEMPCGRLGNYSSIDWQKRDIELQDLILSTMHRVYGEFDQPRISKKALFNLVPSLSRLLEKSTHYPKTRMLLRKSLKSSG</sequence>
<protein>
    <submittedName>
        <fullName evidence="3">TnsD family transposase</fullName>
    </submittedName>
</protein>
<comment type="caution">
    <text evidence="3">The sequence shown here is derived from an EMBL/GenBank/DDBJ whole genome shotgun (WGS) entry which is preliminary data.</text>
</comment>
<dbReference type="InterPro" id="IPR032750">
    <property type="entry name" value="TnsD_C"/>
</dbReference>
<feature type="domain" description="TniQ" evidence="1">
    <location>
        <begin position="10"/>
        <end position="161"/>
    </location>
</feature>
<feature type="domain" description="Transposon Tn7 transposition protein TnsD C-terminal" evidence="2">
    <location>
        <begin position="345"/>
        <end position="521"/>
    </location>
</feature>
<dbReference type="Pfam" id="PF06527">
    <property type="entry name" value="TniQ"/>
    <property type="match status" value="1"/>
</dbReference>
<evidence type="ECO:0000313" key="3">
    <source>
        <dbReference type="EMBL" id="MEB3785717.1"/>
    </source>
</evidence>
<organism evidence="3 4">
    <name type="scientific">Pseudomonas paracarnis</name>
    <dbReference type="NCBI Taxonomy" id="2750625"/>
    <lineage>
        <taxon>Bacteria</taxon>
        <taxon>Pseudomonadati</taxon>
        <taxon>Pseudomonadota</taxon>
        <taxon>Gammaproteobacteria</taxon>
        <taxon>Pseudomonadales</taxon>
        <taxon>Pseudomonadaceae</taxon>
        <taxon>Pseudomonas</taxon>
    </lineage>
</organism>
<proteinExistence type="predicted"/>
<dbReference type="Pfam" id="PF15978">
    <property type="entry name" value="TnsD"/>
    <property type="match status" value="1"/>
</dbReference>
<dbReference type="InterPro" id="IPR009492">
    <property type="entry name" value="TniQ"/>
</dbReference>